<proteinExistence type="predicted"/>
<name>A0A6G7Y6B0_9ACTN</name>
<dbReference type="GO" id="GO:0046983">
    <property type="term" value="F:protein dimerization activity"/>
    <property type="evidence" value="ECO:0007669"/>
    <property type="project" value="InterPro"/>
</dbReference>
<keyword evidence="9" id="KW-0472">Membrane</keyword>
<dbReference type="RefSeq" id="WP_166233406.1">
    <property type="nucleotide sequence ID" value="NZ_CP049865.1"/>
</dbReference>
<keyword evidence="5" id="KW-0547">Nucleotide-binding</keyword>
<keyword evidence="6" id="KW-0418">Kinase</keyword>
<evidence type="ECO:0000256" key="5">
    <source>
        <dbReference type="ARBA" id="ARBA00022741"/>
    </source>
</evidence>
<evidence type="ECO:0000256" key="3">
    <source>
        <dbReference type="ARBA" id="ARBA00022553"/>
    </source>
</evidence>
<gene>
    <name evidence="11" type="ORF">G7070_08675</name>
</gene>
<feature type="transmembrane region" description="Helical" evidence="9">
    <location>
        <begin position="147"/>
        <end position="168"/>
    </location>
</feature>
<dbReference type="EMBL" id="CP049865">
    <property type="protein sequence ID" value="QIK72330.1"/>
    <property type="molecule type" value="Genomic_DNA"/>
</dbReference>
<keyword evidence="9" id="KW-0812">Transmembrane</keyword>
<feature type="transmembrane region" description="Helical" evidence="9">
    <location>
        <begin position="83"/>
        <end position="109"/>
    </location>
</feature>
<dbReference type="GO" id="GO:0000155">
    <property type="term" value="F:phosphorelay sensor kinase activity"/>
    <property type="evidence" value="ECO:0007669"/>
    <property type="project" value="InterPro"/>
</dbReference>
<dbReference type="InterPro" id="IPR050482">
    <property type="entry name" value="Sensor_HK_TwoCompSys"/>
</dbReference>
<feature type="domain" description="Signal transduction histidine kinase subgroup 3 dimerisation and phosphoacceptor" evidence="10">
    <location>
        <begin position="193"/>
        <end position="256"/>
    </location>
</feature>
<accession>A0A6G7Y6B0</accession>
<dbReference type="Gene3D" id="3.30.565.10">
    <property type="entry name" value="Histidine kinase-like ATPase, C-terminal domain"/>
    <property type="match status" value="1"/>
</dbReference>
<protein>
    <recommendedName>
        <fullName evidence="2">histidine kinase</fullName>
        <ecNumber evidence="2">2.7.13.3</ecNumber>
    </recommendedName>
</protein>
<dbReference type="AlphaFoldDB" id="A0A6G7Y6B0"/>
<keyword evidence="12" id="KW-1185">Reference proteome</keyword>
<evidence type="ECO:0000256" key="8">
    <source>
        <dbReference type="ARBA" id="ARBA00023012"/>
    </source>
</evidence>
<evidence type="ECO:0000256" key="4">
    <source>
        <dbReference type="ARBA" id="ARBA00022679"/>
    </source>
</evidence>
<dbReference type="InterPro" id="IPR036890">
    <property type="entry name" value="HATPase_C_sf"/>
</dbReference>
<dbReference type="PANTHER" id="PTHR24421">
    <property type="entry name" value="NITRATE/NITRITE SENSOR PROTEIN NARX-RELATED"/>
    <property type="match status" value="1"/>
</dbReference>
<keyword evidence="4" id="KW-0808">Transferase</keyword>
<reference evidence="11 12" key="1">
    <citation type="submission" date="2020-03" db="EMBL/GenBank/DDBJ databases">
        <title>Propioniciclava sp. nov., isolated from Hydrophilus acuminatus.</title>
        <authorList>
            <person name="Hyun D.-W."/>
            <person name="Bae J.-W."/>
        </authorList>
    </citation>
    <scope>NUCLEOTIDE SEQUENCE [LARGE SCALE GENOMIC DNA]</scope>
    <source>
        <strain evidence="11 12">HDW11</strain>
    </source>
</reference>
<keyword evidence="8" id="KW-0902">Two-component regulatory system</keyword>
<evidence type="ECO:0000256" key="2">
    <source>
        <dbReference type="ARBA" id="ARBA00012438"/>
    </source>
</evidence>
<evidence type="ECO:0000313" key="12">
    <source>
        <dbReference type="Proteomes" id="UP000501058"/>
    </source>
</evidence>
<evidence type="ECO:0000256" key="9">
    <source>
        <dbReference type="SAM" id="Phobius"/>
    </source>
</evidence>
<dbReference type="GO" id="GO:0016020">
    <property type="term" value="C:membrane"/>
    <property type="evidence" value="ECO:0007669"/>
    <property type="project" value="InterPro"/>
</dbReference>
<dbReference type="GO" id="GO:0005524">
    <property type="term" value="F:ATP binding"/>
    <property type="evidence" value="ECO:0007669"/>
    <property type="project" value="UniProtKB-KW"/>
</dbReference>
<feature type="transmembrane region" description="Helical" evidence="9">
    <location>
        <begin position="59"/>
        <end position="77"/>
    </location>
</feature>
<keyword evidence="3" id="KW-0597">Phosphoprotein</keyword>
<feature type="transmembrane region" description="Helical" evidence="9">
    <location>
        <begin position="29"/>
        <end position="47"/>
    </location>
</feature>
<dbReference type="KEGG" id="prv:G7070_08675"/>
<evidence type="ECO:0000256" key="6">
    <source>
        <dbReference type="ARBA" id="ARBA00022777"/>
    </source>
</evidence>
<evidence type="ECO:0000256" key="1">
    <source>
        <dbReference type="ARBA" id="ARBA00000085"/>
    </source>
</evidence>
<dbReference type="Proteomes" id="UP000501058">
    <property type="component" value="Chromosome"/>
</dbReference>
<feature type="transmembrane region" description="Helical" evidence="9">
    <location>
        <begin position="121"/>
        <end position="141"/>
    </location>
</feature>
<evidence type="ECO:0000256" key="7">
    <source>
        <dbReference type="ARBA" id="ARBA00022840"/>
    </source>
</evidence>
<dbReference type="InterPro" id="IPR011712">
    <property type="entry name" value="Sig_transdc_His_kin_sub3_dim/P"/>
</dbReference>
<evidence type="ECO:0000313" key="11">
    <source>
        <dbReference type="EMBL" id="QIK72330.1"/>
    </source>
</evidence>
<sequence length="398" mass="41994">MSTTAFSTGERVGVFTARRVRALSGGTQLRLLATALGAFLLIDYLRLTVVSPLTFADTPLVVVMDLVSYAALLTLLWRPRLGIVLAAIPLTAAIFWTPTGLESMLLLLVPAIGLAQVGRRTAASVAVLLVAFVVARAALAGPFATPVAATLGLNLAVGLLCGAAMRYVSARQERRELAEGHEAAESARIRADERRTLSRELHDVVSHHLSTASLQLMGVDGNEDEAALRRVLATVGRETGAALTELRLLVDVLRDDPSTAASGTEIRELAEHLTPTQAAAAAQQALVAAGFDPSIEVPARADQLEMTVQRTLSRTLREAVANVVAYAAPRTRCAVRITVDAQLVTLQVSSALPAGFAGARLGWGLRGLRERARLTGGSFASGPQDGSWVVALTLPHEA</sequence>
<dbReference type="EC" id="2.7.13.3" evidence="2"/>
<organism evidence="11 12">
    <name type="scientific">Propioniciclava coleopterorum</name>
    <dbReference type="NCBI Taxonomy" id="2714937"/>
    <lineage>
        <taxon>Bacteria</taxon>
        <taxon>Bacillati</taxon>
        <taxon>Actinomycetota</taxon>
        <taxon>Actinomycetes</taxon>
        <taxon>Propionibacteriales</taxon>
        <taxon>Propionibacteriaceae</taxon>
        <taxon>Propioniciclava</taxon>
    </lineage>
</organism>
<keyword evidence="7" id="KW-0067">ATP-binding</keyword>
<keyword evidence="9" id="KW-1133">Transmembrane helix</keyword>
<dbReference type="PANTHER" id="PTHR24421:SF10">
    <property type="entry name" value="NITRATE_NITRITE SENSOR PROTEIN NARQ"/>
    <property type="match status" value="1"/>
</dbReference>
<evidence type="ECO:0000259" key="10">
    <source>
        <dbReference type="Pfam" id="PF07730"/>
    </source>
</evidence>
<dbReference type="Pfam" id="PF07730">
    <property type="entry name" value="HisKA_3"/>
    <property type="match status" value="1"/>
</dbReference>
<dbReference type="Gene3D" id="1.20.5.1930">
    <property type="match status" value="1"/>
</dbReference>
<comment type="catalytic activity">
    <reaction evidence="1">
        <text>ATP + protein L-histidine = ADP + protein N-phospho-L-histidine.</text>
        <dbReference type="EC" id="2.7.13.3"/>
    </reaction>
</comment>